<dbReference type="PANTHER" id="PTHR31194:SF1">
    <property type="entry name" value="ETHYLENE-RESPONSIVE TRANSCRIPTION FACTOR ERN2"/>
    <property type="match status" value="1"/>
</dbReference>
<dbReference type="PRINTS" id="PR00367">
    <property type="entry name" value="ETHRSPELEMNT"/>
</dbReference>
<dbReference type="PANTHER" id="PTHR31194">
    <property type="entry name" value="SHN SHINE , DNA BINDING / TRANSCRIPTION FACTOR"/>
    <property type="match status" value="1"/>
</dbReference>
<name>A0ABS8RSU9_DATST</name>
<evidence type="ECO:0000256" key="5">
    <source>
        <dbReference type="ARBA" id="ARBA00023242"/>
    </source>
</evidence>
<keyword evidence="5" id="KW-0539">Nucleus</keyword>
<gene>
    <name evidence="7" type="ORF">HAX54_051261</name>
</gene>
<dbReference type="SUPFAM" id="SSF54171">
    <property type="entry name" value="DNA-binding domain"/>
    <property type="match status" value="1"/>
</dbReference>
<keyword evidence="3" id="KW-0238">DNA-binding</keyword>
<dbReference type="InterPro" id="IPR001471">
    <property type="entry name" value="AP2/ERF_dom"/>
</dbReference>
<protein>
    <recommendedName>
        <fullName evidence="6">AP2/ERF domain-containing protein</fullName>
    </recommendedName>
</protein>
<accession>A0ABS8RSU9</accession>
<organism evidence="7 8">
    <name type="scientific">Datura stramonium</name>
    <name type="common">Jimsonweed</name>
    <name type="synonym">Common thornapple</name>
    <dbReference type="NCBI Taxonomy" id="4076"/>
    <lineage>
        <taxon>Eukaryota</taxon>
        <taxon>Viridiplantae</taxon>
        <taxon>Streptophyta</taxon>
        <taxon>Embryophyta</taxon>
        <taxon>Tracheophyta</taxon>
        <taxon>Spermatophyta</taxon>
        <taxon>Magnoliopsida</taxon>
        <taxon>eudicotyledons</taxon>
        <taxon>Gunneridae</taxon>
        <taxon>Pentapetalae</taxon>
        <taxon>asterids</taxon>
        <taxon>lamiids</taxon>
        <taxon>Solanales</taxon>
        <taxon>Solanaceae</taxon>
        <taxon>Solanoideae</taxon>
        <taxon>Datureae</taxon>
        <taxon>Datura</taxon>
    </lineage>
</organism>
<proteinExistence type="predicted"/>
<dbReference type="Proteomes" id="UP000823775">
    <property type="component" value="Unassembled WGS sequence"/>
</dbReference>
<dbReference type="PROSITE" id="PS51032">
    <property type="entry name" value="AP2_ERF"/>
    <property type="match status" value="1"/>
</dbReference>
<keyword evidence="4" id="KW-0804">Transcription</keyword>
<keyword evidence="8" id="KW-1185">Reference proteome</keyword>
<feature type="domain" description="AP2/ERF" evidence="6">
    <location>
        <begin position="33"/>
        <end position="90"/>
    </location>
</feature>
<sequence length="367" mass="41233">MEINFQTQQQTETVSLNKATKFKGSKRSKGSNSFVGVRQRPSGKWIAEIKDTTQKIRMWLGTYETAEEAARTYDQAAVLLRGPNTRTNFLTTRVSQDSPLASRIRNLLNSKKIAKQKSLNYLADSTSSTTTTTTSVTSLNISNCSSPISNCADPVSRSSLYETVLSCDQEIIQESRLFDGNYVQSTTTSVTSSNISNCDDPISSENAERSNLYGTELLSCDQEILRETRLFDGNSVQNTASVTSSNISNPDETVLLSSDQEITQESELFDESNTYKPDLDIGTSPYTSCYSSYSQPELSWDFEFAQELLDIHPKTEMGFTEEFEVMKVERQISASLYAVNGVQDYMETIRDPYESLWDHHHPLSYSW</sequence>
<dbReference type="Pfam" id="PF00847">
    <property type="entry name" value="AP2"/>
    <property type="match status" value="1"/>
</dbReference>
<comment type="caution">
    <text evidence="7">The sequence shown here is derived from an EMBL/GenBank/DDBJ whole genome shotgun (WGS) entry which is preliminary data.</text>
</comment>
<evidence type="ECO:0000256" key="2">
    <source>
        <dbReference type="ARBA" id="ARBA00023015"/>
    </source>
</evidence>
<evidence type="ECO:0000313" key="8">
    <source>
        <dbReference type="Proteomes" id="UP000823775"/>
    </source>
</evidence>
<dbReference type="InterPro" id="IPR050913">
    <property type="entry name" value="AP2/ERF_ERF"/>
</dbReference>
<evidence type="ECO:0000256" key="4">
    <source>
        <dbReference type="ARBA" id="ARBA00023163"/>
    </source>
</evidence>
<dbReference type="EMBL" id="JACEIK010000091">
    <property type="protein sequence ID" value="MCD7449321.1"/>
    <property type="molecule type" value="Genomic_DNA"/>
</dbReference>
<evidence type="ECO:0000313" key="7">
    <source>
        <dbReference type="EMBL" id="MCD7449321.1"/>
    </source>
</evidence>
<dbReference type="SMART" id="SM00380">
    <property type="entry name" value="AP2"/>
    <property type="match status" value="1"/>
</dbReference>
<keyword evidence="2" id="KW-0805">Transcription regulation</keyword>
<dbReference type="Gene3D" id="3.30.730.10">
    <property type="entry name" value="AP2/ERF domain"/>
    <property type="match status" value="1"/>
</dbReference>
<dbReference type="CDD" id="cd00018">
    <property type="entry name" value="AP2"/>
    <property type="match status" value="1"/>
</dbReference>
<reference evidence="7 8" key="1">
    <citation type="journal article" date="2021" name="BMC Genomics">
        <title>Datura genome reveals duplications of psychoactive alkaloid biosynthetic genes and high mutation rate following tissue culture.</title>
        <authorList>
            <person name="Rajewski A."/>
            <person name="Carter-House D."/>
            <person name="Stajich J."/>
            <person name="Litt A."/>
        </authorList>
    </citation>
    <scope>NUCLEOTIDE SEQUENCE [LARGE SCALE GENOMIC DNA]</scope>
    <source>
        <strain evidence="7">AR-01</strain>
    </source>
</reference>
<evidence type="ECO:0000256" key="1">
    <source>
        <dbReference type="ARBA" id="ARBA00004123"/>
    </source>
</evidence>
<evidence type="ECO:0000256" key="3">
    <source>
        <dbReference type="ARBA" id="ARBA00023125"/>
    </source>
</evidence>
<dbReference type="InterPro" id="IPR016177">
    <property type="entry name" value="DNA-bd_dom_sf"/>
</dbReference>
<comment type="subcellular location">
    <subcellularLocation>
        <location evidence="1">Nucleus</location>
    </subcellularLocation>
</comment>
<evidence type="ECO:0000259" key="6">
    <source>
        <dbReference type="PROSITE" id="PS51032"/>
    </source>
</evidence>
<dbReference type="InterPro" id="IPR036955">
    <property type="entry name" value="AP2/ERF_dom_sf"/>
</dbReference>